<dbReference type="EMBL" id="AUNC01000011">
    <property type="protein sequence ID" value="KEO58013.1"/>
    <property type="molecule type" value="Genomic_DNA"/>
</dbReference>
<dbReference type="Proteomes" id="UP000027463">
    <property type="component" value="Unassembled WGS sequence"/>
</dbReference>
<accession>A0ABR4TQU0</accession>
<organism evidence="1 2">
    <name type="scientific">Thalassospira permensis NBRC 106175</name>
    <dbReference type="NCBI Taxonomy" id="1353532"/>
    <lineage>
        <taxon>Bacteria</taxon>
        <taxon>Pseudomonadati</taxon>
        <taxon>Pseudomonadota</taxon>
        <taxon>Alphaproteobacteria</taxon>
        <taxon>Rhodospirillales</taxon>
        <taxon>Thalassospiraceae</taxon>
        <taxon>Thalassospira</taxon>
    </lineage>
</organism>
<protein>
    <submittedName>
        <fullName evidence="1">Uncharacterized protein</fullName>
    </submittedName>
</protein>
<proteinExistence type="predicted"/>
<evidence type="ECO:0000313" key="1">
    <source>
        <dbReference type="EMBL" id="KEO58013.1"/>
    </source>
</evidence>
<comment type="caution">
    <text evidence="1">The sequence shown here is derived from an EMBL/GenBank/DDBJ whole genome shotgun (WGS) entry which is preliminary data.</text>
</comment>
<reference evidence="1 2" key="1">
    <citation type="submission" date="2013-07" db="EMBL/GenBank/DDBJ databases">
        <title>Thalassospira permensis NBRC 106175 Genome Sequencing.</title>
        <authorList>
            <person name="Lai Q."/>
            <person name="Shao Z."/>
        </authorList>
    </citation>
    <scope>NUCLEOTIDE SEQUENCE [LARGE SCALE GENOMIC DNA]</scope>
    <source>
        <strain evidence="1 2">NBRC 106175</strain>
    </source>
</reference>
<evidence type="ECO:0000313" key="2">
    <source>
        <dbReference type="Proteomes" id="UP000027463"/>
    </source>
</evidence>
<keyword evidence="2" id="KW-1185">Reference proteome</keyword>
<name>A0ABR4TQU0_9PROT</name>
<sequence>MCGDKDRIAKNTLKVNKTAGFSSFNKSHKRSGRCLLRRIKDKLLIGLCNSL</sequence>
<gene>
    <name evidence="1" type="ORF">SMB34_16015</name>
</gene>